<feature type="domain" description="Aminotransferase class I/classII large" evidence="5">
    <location>
        <begin position="66"/>
        <end position="405"/>
    </location>
</feature>
<dbReference type="InterPro" id="IPR004839">
    <property type="entry name" value="Aminotransferase_I/II_large"/>
</dbReference>
<evidence type="ECO:0000256" key="4">
    <source>
        <dbReference type="ARBA" id="ARBA00022898"/>
    </source>
</evidence>
<dbReference type="AlphaFoldDB" id="A0A9X1NBJ1"/>
<dbReference type="InterPro" id="IPR015422">
    <property type="entry name" value="PyrdxlP-dep_Trfase_small"/>
</dbReference>
<dbReference type="InterPro" id="IPR015424">
    <property type="entry name" value="PyrdxlP-dep_Trfase"/>
</dbReference>
<dbReference type="GO" id="GO:1901605">
    <property type="term" value="P:alpha-amino acid metabolic process"/>
    <property type="evidence" value="ECO:0007669"/>
    <property type="project" value="TreeGrafter"/>
</dbReference>
<evidence type="ECO:0000259" key="5">
    <source>
        <dbReference type="Pfam" id="PF00155"/>
    </source>
</evidence>
<keyword evidence="2 6" id="KW-0032">Aminotransferase</keyword>
<sequence length="416" mass="44891">MVKPDLDLDDLHPSLADDDLLSMNFLSEVALRYPKAISFASGRPIDEHFDAADVHRWLDLFLAQENVDARSLFQYGPAKGVIAGHVARQLAVDEGIDVDPASIIVTVGAQEGLHLVLRALRRDEKDAVLAVTPTYVGLTGAARTMDLPVFGVSDGADGIDLDDLDLVVAQVRDKGLRPRALYLMPDFANPSGRSMGTATRHRLLAAAAAHGLLLIEDNPYGFFGPHRPTLKALDTGRQVVHVGTFAKTVLPGARVGFVVADQRVAGGALLADELAKLKSMVTVNTSTVAQAVIGGRLIEAGYRLREANAAQIAVYRRNRDQMLAGLARRITDPQITWNTPDGGFFLVVDVPFVVDDALLERAGREHGVLFTPMSYFLRGGRATSQMRLSFSRVSPDEIETGLDRLTALLSSGGARV</sequence>
<comment type="cofactor">
    <cofactor evidence="1">
        <name>pyridoxal 5'-phosphate</name>
        <dbReference type="ChEBI" id="CHEBI:597326"/>
    </cofactor>
</comment>
<keyword evidence="3" id="KW-0808">Transferase</keyword>
<reference evidence="6" key="1">
    <citation type="submission" date="2021-11" db="EMBL/GenBank/DDBJ databases">
        <title>Streptomyces corallinus and Kineosporia corallina sp. nov., two new coral-derived marine actinobacteria.</title>
        <authorList>
            <person name="Buangrab K."/>
            <person name="Sutthacheep M."/>
            <person name="Yeemin T."/>
            <person name="Harunari E."/>
            <person name="Igarashi Y."/>
            <person name="Sripreechasak P."/>
            <person name="Kanchanasin P."/>
            <person name="Tanasupawat S."/>
            <person name="Phongsopitanun W."/>
        </authorList>
    </citation>
    <scope>NUCLEOTIDE SEQUENCE</scope>
    <source>
        <strain evidence="6">JCM 31032</strain>
    </source>
</reference>
<dbReference type="InterPro" id="IPR050859">
    <property type="entry name" value="Class-I_PLP-dep_aminotransf"/>
</dbReference>
<dbReference type="CDD" id="cd00609">
    <property type="entry name" value="AAT_like"/>
    <property type="match status" value="1"/>
</dbReference>
<gene>
    <name evidence="6" type="ORF">LR394_09220</name>
</gene>
<organism evidence="6 7">
    <name type="scientific">Kineosporia babensis</name>
    <dbReference type="NCBI Taxonomy" id="499548"/>
    <lineage>
        <taxon>Bacteria</taxon>
        <taxon>Bacillati</taxon>
        <taxon>Actinomycetota</taxon>
        <taxon>Actinomycetes</taxon>
        <taxon>Kineosporiales</taxon>
        <taxon>Kineosporiaceae</taxon>
        <taxon>Kineosporia</taxon>
    </lineage>
</organism>
<accession>A0A9X1NBJ1</accession>
<evidence type="ECO:0000256" key="2">
    <source>
        <dbReference type="ARBA" id="ARBA00022576"/>
    </source>
</evidence>
<dbReference type="Gene3D" id="3.90.1150.10">
    <property type="entry name" value="Aspartate Aminotransferase, domain 1"/>
    <property type="match status" value="1"/>
</dbReference>
<dbReference type="GO" id="GO:0008483">
    <property type="term" value="F:transaminase activity"/>
    <property type="evidence" value="ECO:0007669"/>
    <property type="project" value="UniProtKB-KW"/>
</dbReference>
<name>A0A9X1NBJ1_9ACTN</name>
<dbReference type="RefSeq" id="WP_231440254.1">
    <property type="nucleotide sequence ID" value="NZ_JAJOMB010000004.1"/>
</dbReference>
<evidence type="ECO:0000256" key="1">
    <source>
        <dbReference type="ARBA" id="ARBA00001933"/>
    </source>
</evidence>
<evidence type="ECO:0000313" key="6">
    <source>
        <dbReference type="EMBL" id="MCD5311075.1"/>
    </source>
</evidence>
<dbReference type="EMBL" id="JAJOMB010000004">
    <property type="protein sequence ID" value="MCD5311075.1"/>
    <property type="molecule type" value="Genomic_DNA"/>
</dbReference>
<protein>
    <submittedName>
        <fullName evidence="6">PLP-dependent aminotransferase family protein</fullName>
    </submittedName>
</protein>
<dbReference type="SUPFAM" id="SSF53383">
    <property type="entry name" value="PLP-dependent transferases"/>
    <property type="match status" value="1"/>
</dbReference>
<keyword evidence="4" id="KW-0663">Pyridoxal phosphate</keyword>
<evidence type="ECO:0000256" key="3">
    <source>
        <dbReference type="ARBA" id="ARBA00022679"/>
    </source>
</evidence>
<comment type="caution">
    <text evidence="6">The sequence shown here is derived from an EMBL/GenBank/DDBJ whole genome shotgun (WGS) entry which is preliminary data.</text>
</comment>
<proteinExistence type="predicted"/>
<keyword evidence="7" id="KW-1185">Reference proteome</keyword>
<dbReference type="PANTHER" id="PTHR42790">
    <property type="entry name" value="AMINOTRANSFERASE"/>
    <property type="match status" value="1"/>
</dbReference>
<dbReference type="Proteomes" id="UP001138997">
    <property type="component" value="Unassembled WGS sequence"/>
</dbReference>
<evidence type="ECO:0000313" key="7">
    <source>
        <dbReference type="Proteomes" id="UP001138997"/>
    </source>
</evidence>
<dbReference type="GO" id="GO:0030170">
    <property type="term" value="F:pyridoxal phosphate binding"/>
    <property type="evidence" value="ECO:0007669"/>
    <property type="project" value="InterPro"/>
</dbReference>
<dbReference type="Gene3D" id="3.40.640.10">
    <property type="entry name" value="Type I PLP-dependent aspartate aminotransferase-like (Major domain)"/>
    <property type="match status" value="1"/>
</dbReference>
<dbReference type="InterPro" id="IPR015421">
    <property type="entry name" value="PyrdxlP-dep_Trfase_major"/>
</dbReference>
<dbReference type="Pfam" id="PF00155">
    <property type="entry name" value="Aminotran_1_2"/>
    <property type="match status" value="1"/>
</dbReference>
<dbReference type="PANTHER" id="PTHR42790:SF19">
    <property type="entry name" value="KYNURENINE_ALPHA-AMINOADIPATE AMINOTRANSFERASE, MITOCHONDRIAL"/>
    <property type="match status" value="1"/>
</dbReference>